<dbReference type="AlphaFoldDB" id="A0A7W8FV87"/>
<dbReference type="EMBL" id="JACHHE010000005">
    <property type="protein sequence ID" value="MBB5180622.1"/>
    <property type="molecule type" value="Genomic_DNA"/>
</dbReference>
<dbReference type="Pfam" id="PF01740">
    <property type="entry name" value="STAS"/>
    <property type="match status" value="1"/>
</dbReference>
<name>A0A7W8FV87_9BACL</name>
<evidence type="ECO:0000259" key="2">
    <source>
        <dbReference type="PROSITE" id="PS50801"/>
    </source>
</evidence>
<evidence type="ECO:0000313" key="4">
    <source>
        <dbReference type="Proteomes" id="UP000525923"/>
    </source>
</evidence>
<proteinExistence type="predicted"/>
<keyword evidence="4" id="KW-1185">Reference proteome</keyword>
<dbReference type="InterPro" id="IPR002645">
    <property type="entry name" value="STAS_dom"/>
</dbReference>
<dbReference type="CDD" id="cd07041">
    <property type="entry name" value="STAS_RsbR_RsbS_like"/>
    <property type="match status" value="1"/>
</dbReference>
<sequence>MSSMKNFSDHINGNLLSLSTRIVEEVISRLAISLQPGEKEQAIDMYVQFLNYLAEVLDQDSEHRIPPALIEWSRKNAEMVVAKSGKLSLIVVRYPPTRDVFTDVFTDLSEEFGLSVRQNAFIIKRINNLLDASLSETFSAYERLSETKQEGVQKELVKLSAPVVPITDEIVVLPLIGFIDDMRVKHIMDNVIPEIAEKDVHHVIADFSGIATINEHVVHALLQIGGTLRLMGIHVVSAGLRPDLAQTIVNSNIDMSGIDSYATVKQALQSIS</sequence>
<dbReference type="PROSITE" id="PS50801">
    <property type="entry name" value="STAS"/>
    <property type="match status" value="1"/>
</dbReference>
<evidence type="ECO:0000313" key="3">
    <source>
        <dbReference type="EMBL" id="MBB5180622.1"/>
    </source>
</evidence>
<dbReference type="Gene3D" id="3.30.750.24">
    <property type="entry name" value="STAS domain"/>
    <property type="match status" value="1"/>
</dbReference>
<organism evidence="3 4">
    <name type="scientific">Planococcus koreensis</name>
    <dbReference type="NCBI Taxonomy" id="112331"/>
    <lineage>
        <taxon>Bacteria</taxon>
        <taxon>Bacillati</taxon>
        <taxon>Bacillota</taxon>
        <taxon>Bacilli</taxon>
        <taxon>Bacillales</taxon>
        <taxon>Caryophanaceae</taxon>
        <taxon>Planococcus</taxon>
    </lineage>
</organism>
<dbReference type="RefSeq" id="WP_135500157.1">
    <property type="nucleotide sequence ID" value="NZ_JACHHE010000005.1"/>
</dbReference>
<evidence type="ECO:0000256" key="1">
    <source>
        <dbReference type="ARBA" id="ARBA00022553"/>
    </source>
</evidence>
<gene>
    <name evidence="3" type="ORF">HNQ44_002051</name>
</gene>
<dbReference type="SUPFAM" id="SSF52091">
    <property type="entry name" value="SpoIIaa-like"/>
    <property type="match status" value="1"/>
</dbReference>
<accession>A0A7W8FV87</accession>
<dbReference type="InterPro" id="IPR051932">
    <property type="entry name" value="Bact_StressResp_Reg"/>
</dbReference>
<keyword evidence="1" id="KW-0597">Phosphoprotein</keyword>
<dbReference type="PANTHER" id="PTHR33745">
    <property type="entry name" value="RSBT ANTAGONIST PROTEIN RSBS-RELATED"/>
    <property type="match status" value="1"/>
</dbReference>
<comment type="caution">
    <text evidence="3">The sequence shown here is derived from an EMBL/GenBank/DDBJ whole genome shotgun (WGS) entry which is preliminary data.</text>
</comment>
<dbReference type="InterPro" id="IPR036513">
    <property type="entry name" value="STAS_dom_sf"/>
</dbReference>
<reference evidence="3 4" key="1">
    <citation type="submission" date="2020-08" db="EMBL/GenBank/DDBJ databases">
        <title>Genomic Encyclopedia of Type Strains, Phase IV (KMG-IV): sequencing the most valuable type-strain genomes for metagenomic binning, comparative biology and taxonomic classification.</title>
        <authorList>
            <person name="Goeker M."/>
        </authorList>
    </citation>
    <scope>NUCLEOTIDE SEQUENCE [LARGE SCALE GENOMIC DNA]</scope>
    <source>
        <strain evidence="3 4">DSM 15895</strain>
    </source>
</reference>
<dbReference type="PANTHER" id="PTHR33745:SF3">
    <property type="entry name" value="RSBT CO-ANTAGONIST PROTEIN RSBRC"/>
    <property type="match status" value="1"/>
</dbReference>
<dbReference type="Proteomes" id="UP000525923">
    <property type="component" value="Unassembled WGS sequence"/>
</dbReference>
<feature type="domain" description="STAS" evidence="2">
    <location>
        <begin position="160"/>
        <end position="271"/>
    </location>
</feature>
<dbReference type="OrthoDB" id="2677458at2"/>
<protein>
    <submittedName>
        <fullName evidence="3">RsbT co-antagonist protein RsbR</fullName>
    </submittedName>
</protein>